<gene>
    <name evidence="1" type="ORF">MEDL_10697</name>
</gene>
<accession>A0A8S3QJS0</accession>
<sequence>MKDDITKMLGMSDFKNKIYHYDLTEEIFQWRCRIRSLEFLRNPQDEKAITNTNGEQMDYDLVNFSFHAKENMNSYNSDYKNGHEFGKGRKLQPIFVLQADREKCFDIANKTNATIEKEILTALEEIDMTLEGEILMEQWQKKVKKGTKVEYVTFYREVLQAVDEATSNEDHDLDEDSQGEGRDPSMRLKIEKLKCGCNLVIHLKTGGGECAKTKTDLKRQDNYKCVIDGIELNEPLHQDSNTIKQRSNAWHQLRNGSRVRGSSKFRALGLDTLKKQQNHYDNVYMGVEQLISDHLSSLFRECQLCSDATDYYLDFEQYIERLVNIIKSHSSENYENINPMQIIELQKNQNGTNKQLSKIEKFNYLKSKLSGDAKHVISGLSLSNGILKDIQFIWIFFKRKNATLFSFVTDEYAVINPSNTIMYEMPLFNEDSIPVHVTCTTPDNTSTSSGTQFPAPHDLFSSVEGGLDGSCDLFLDFKAAAM</sequence>
<dbReference type="AlphaFoldDB" id="A0A8S3QJS0"/>
<proteinExistence type="predicted"/>
<organism evidence="1 2">
    <name type="scientific">Mytilus edulis</name>
    <name type="common">Blue mussel</name>
    <dbReference type="NCBI Taxonomy" id="6550"/>
    <lineage>
        <taxon>Eukaryota</taxon>
        <taxon>Metazoa</taxon>
        <taxon>Spiralia</taxon>
        <taxon>Lophotrochozoa</taxon>
        <taxon>Mollusca</taxon>
        <taxon>Bivalvia</taxon>
        <taxon>Autobranchia</taxon>
        <taxon>Pteriomorphia</taxon>
        <taxon>Mytilida</taxon>
        <taxon>Mytiloidea</taxon>
        <taxon>Mytilidae</taxon>
        <taxon>Mytilinae</taxon>
        <taxon>Mytilus</taxon>
    </lineage>
</organism>
<evidence type="ECO:0000313" key="2">
    <source>
        <dbReference type="Proteomes" id="UP000683360"/>
    </source>
</evidence>
<keyword evidence="2" id="KW-1185">Reference proteome</keyword>
<evidence type="ECO:0000313" key="1">
    <source>
        <dbReference type="EMBL" id="CAG2195809.1"/>
    </source>
</evidence>
<dbReference type="EMBL" id="CAJPWZ010000533">
    <property type="protein sequence ID" value="CAG2195809.1"/>
    <property type="molecule type" value="Genomic_DNA"/>
</dbReference>
<comment type="caution">
    <text evidence="1">The sequence shown here is derived from an EMBL/GenBank/DDBJ whole genome shotgun (WGS) entry which is preliminary data.</text>
</comment>
<dbReference type="InterPro" id="IPR005312">
    <property type="entry name" value="DUF1759"/>
</dbReference>
<name>A0A8S3QJS0_MYTED</name>
<dbReference type="Proteomes" id="UP000683360">
    <property type="component" value="Unassembled WGS sequence"/>
</dbReference>
<reference evidence="1" key="1">
    <citation type="submission" date="2021-03" db="EMBL/GenBank/DDBJ databases">
        <authorList>
            <person name="Bekaert M."/>
        </authorList>
    </citation>
    <scope>NUCLEOTIDE SEQUENCE</scope>
</reference>
<protein>
    <submittedName>
        <fullName evidence="1">Uncharacterized protein</fullName>
    </submittedName>
</protein>
<dbReference type="Pfam" id="PF03564">
    <property type="entry name" value="DUF1759"/>
    <property type="match status" value="1"/>
</dbReference>